<dbReference type="HAMAP" id="MF_00134_B">
    <property type="entry name" value="IGPS_B"/>
    <property type="match status" value="1"/>
</dbReference>
<dbReference type="Pfam" id="PF00218">
    <property type="entry name" value="IGPS"/>
    <property type="match status" value="1"/>
</dbReference>
<protein>
    <recommendedName>
        <fullName evidence="9">Indole-3-glycerol phosphate synthase</fullName>
        <shortName evidence="9">IGPS</shortName>
        <ecNumber evidence="9">4.1.1.48</ecNumber>
    </recommendedName>
</protein>
<evidence type="ECO:0000256" key="8">
    <source>
        <dbReference type="ARBA" id="ARBA00023239"/>
    </source>
</evidence>
<comment type="caution">
    <text evidence="11">The sequence shown here is derived from an EMBL/GenBank/DDBJ whole genome shotgun (WGS) entry which is preliminary data.</text>
</comment>
<dbReference type="InterPro" id="IPR011060">
    <property type="entry name" value="RibuloseP-bd_barrel"/>
</dbReference>
<gene>
    <name evidence="9 11" type="primary">trpC</name>
    <name evidence="11" type="ORF">RAK27_04470</name>
</gene>
<comment type="catalytic activity">
    <reaction evidence="1 9">
        <text>1-(2-carboxyphenylamino)-1-deoxy-D-ribulose 5-phosphate + H(+) = (1S,2R)-1-C-(indol-3-yl)glycerol 3-phosphate + CO2 + H2O</text>
        <dbReference type="Rhea" id="RHEA:23476"/>
        <dbReference type="ChEBI" id="CHEBI:15377"/>
        <dbReference type="ChEBI" id="CHEBI:15378"/>
        <dbReference type="ChEBI" id="CHEBI:16526"/>
        <dbReference type="ChEBI" id="CHEBI:58613"/>
        <dbReference type="ChEBI" id="CHEBI:58866"/>
        <dbReference type="EC" id="4.1.1.48"/>
    </reaction>
</comment>
<dbReference type="Gene3D" id="3.20.20.70">
    <property type="entry name" value="Aldolase class I"/>
    <property type="match status" value="1"/>
</dbReference>
<keyword evidence="6 9" id="KW-0822">Tryptophan biosynthesis</keyword>
<dbReference type="FunFam" id="3.20.20.70:FF:000024">
    <property type="entry name" value="Indole-3-glycerol phosphate synthase"/>
    <property type="match status" value="1"/>
</dbReference>
<sequence length="254" mass="28122">MSFLEEIIAVKNKEVANMQIEEIKKIKKRPSFYQFLKEHPQHMQLIAEIKRASPSKGAIATGIDPLSQAMLYEKAGAGAISVLTDEQFFKGSITDLQRVAEVVNVPLLCKDFIISKKQLIRASNAGASIVLLIVAALSVKQLTELYQTAEELGLEVLVEVHDLAELKIAENLGAKLIGVNNRNLKTFEVSIVVSEILAKELSLKSSTCYISESGFKEKADVQRVAKDYQAVLVGEALMREQSPEQAARNLRIKR</sequence>
<evidence type="ECO:0000256" key="2">
    <source>
        <dbReference type="ARBA" id="ARBA00004696"/>
    </source>
</evidence>
<dbReference type="EC" id="4.1.1.48" evidence="9"/>
<dbReference type="GO" id="GO:0004425">
    <property type="term" value="F:indole-3-glycerol-phosphate synthase activity"/>
    <property type="evidence" value="ECO:0007669"/>
    <property type="project" value="UniProtKB-UniRule"/>
</dbReference>
<dbReference type="GO" id="GO:0004640">
    <property type="term" value="F:phosphoribosylanthranilate isomerase activity"/>
    <property type="evidence" value="ECO:0007669"/>
    <property type="project" value="TreeGrafter"/>
</dbReference>
<evidence type="ECO:0000256" key="3">
    <source>
        <dbReference type="ARBA" id="ARBA00008737"/>
    </source>
</evidence>
<dbReference type="SUPFAM" id="SSF51366">
    <property type="entry name" value="Ribulose-phoshate binding barrel"/>
    <property type="match status" value="1"/>
</dbReference>
<evidence type="ECO:0000256" key="7">
    <source>
        <dbReference type="ARBA" id="ARBA00023141"/>
    </source>
</evidence>
<dbReference type="InterPro" id="IPR001468">
    <property type="entry name" value="Indole-3-GlycerolPSynthase_CS"/>
</dbReference>
<dbReference type="AlphaFoldDB" id="A0AAW9JZ02"/>
<keyword evidence="7 9" id="KW-0057">Aromatic amino acid biosynthesis</keyword>
<dbReference type="InterPro" id="IPR045186">
    <property type="entry name" value="Indole-3-glycerol_P_synth"/>
</dbReference>
<comment type="pathway">
    <text evidence="2 9">Amino-acid biosynthesis; L-tryptophan biosynthesis; L-tryptophan from chorismate: step 4/5.</text>
</comment>
<dbReference type="Proteomes" id="UP001290462">
    <property type="component" value="Unassembled WGS sequence"/>
</dbReference>
<comment type="similarity">
    <text evidence="3 9">Belongs to the TrpC family.</text>
</comment>
<evidence type="ECO:0000313" key="11">
    <source>
        <dbReference type="EMBL" id="MDZ5757906.1"/>
    </source>
</evidence>
<evidence type="ECO:0000256" key="6">
    <source>
        <dbReference type="ARBA" id="ARBA00022822"/>
    </source>
</evidence>
<dbReference type="NCBIfam" id="NF001371">
    <property type="entry name" value="PRK00278.1-3"/>
    <property type="match status" value="1"/>
</dbReference>
<dbReference type="EMBL" id="JAVBVO010000003">
    <property type="protein sequence ID" value="MDZ5757906.1"/>
    <property type="molecule type" value="Genomic_DNA"/>
</dbReference>
<evidence type="ECO:0000313" key="12">
    <source>
        <dbReference type="Proteomes" id="UP001290462"/>
    </source>
</evidence>
<keyword evidence="5 9" id="KW-0210">Decarboxylase</keyword>
<keyword evidence="8 9" id="KW-0456">Lyase</keyword>
<evidence type="ECO:0000256" key="5">
    <source>
        <dbReference type="ARBA" id="ARBA00022793"/>
    </source>
</evidence>
<dbReference type="InterPro" id="IPR013785">
    <property type="entry name" value="Aldolase_TIM"/>
</dbReference>
<evidence type="ECO:0000256" key="9">
    <source>
        <dbReference type="HAMAP-Rule" id="MF_00134"/>
    </source>
</evidence>
<evidence type="ECO:0000259" key="10">
    <source>
        <dbReference type="Pfam" id="PF00218"/>
    </source>
</evidence>
<feature type="domain" description="Indole-3-glycerol phosphate synthase" evidence="10">
    <location>
        <begin position="5"/>
        <end position="250"/>
    </location>
</feature>
<dbReference type="PANTHER" id="PTHR22854:SF2">
    <property type="entry name" value="INDOLE-3-GLYCEROL-PHOSPHATE SYNTHASE"/>
    <property type="match status" value="1"/>
</dbReference>
<dbReference type="PANTHER" id="PTHR22854">
    <property type="entry name" value="TRYPTOPHAN BIOSYNTHESIS PROTEIN"/>
    <property type="match status" value="1"/>
</dbReference>
<accession>A0AAW9JZ02</accession>
<dbReference type="GO" id="GO:0000162">
    <property type="term" value="P:L-tryptophan biosynthetic process"/>
    <property type="evidence" value="ECO:0007669"/>
    <property type="project" value="UniProtKB-UniRule"/>
</dbReference>
<evidence type="ECO:0000256" key="1">
    <source>
        <dbReference type="ARBA" id="ARBA00001633"/>
    </source>
</evidence>
<dbReference type="RefSeq" id="WP_322808579.1">
    <property type="nucleotide sequence ID" value="NZ_JAVBVO010000003.1"/>
</dbReference>
<name>A0AAW9JZ02_CARML</name>
<evidence type="ECO:0000256" key="4">
    <source>
        <dbReference type="ARBA" id="ARBA00022605"/>
    </source>
</evidence>
<dbReference type="PROSITE" id="PS00614">
    <property type="entry name" value="IGPS"/>
    <property type="match status" value="1"/>
</dbReference>
<keyword evidence="4 9" id="KW-0028">Amino-acid biosynthesis</keyword>
<dbReference type="InterPro" id="IPR013798">
    <property type="entry name" value="Indole-3-glycerol_P_synth_dom"/>
</dbReference>
<reference evidence="11" key="1">
    <citation type="submission" date="2023-08" db="EMBL/GenBank/DDBJ databases">
        <title>Genomic characterization of piscicolin 126 produced by Carnobacterium maltaromaticum CM22 strain isolated from salmon (Salmo salar).</title>
        <authorList>
            <person name="Gonzalez-Gragera E."/>
            <person name="Garcia-Lopez J.D."/>
            <person name="Teso-Perez C."/>
            <person name="Gimenez-Hernandez I."/>
            <person name="Peralta-Sanchez J.M."/>
            <person name="Valdivia E."/>
            <person name="Montalban-Lopez M."/>
            <person name="Martin-Platero A.M."/>
            <person name="Banos A."/>
            <person name="Martinez-Bueno M."/>
        </authorList>
    </citation>
    <scope>NUCLEOTIDE SEQUENCE</scope>
    <source>
        <strain evidence="11">CM22</strain>
    </source>
</reference>
<organism evidence="11 12">
    <name type="scientific">Carnobacterium maltaromaticum</name>
    <name type="common">Carnobacterium piscicola</name>
    <dbReference type="NCBI Taxonomy" id="2751"/>
    <lineage>
        <taxon>Bacteria</taxon>
        <taxon>Bacillati</taxon>
        <taxon>Bacillota</taxon>
        <taxon>Bacilli</taxon>
        <taxon>Lactobacillales</taxon>
        <taxon>Carnobacteriaceae</taxon>
        <taxon>Carnobacterium</taxon>
    </lineage>
</organism>
<proteinExistence type="inferred from homology"/>
<dbReference type="CDD" id="cd00331">
    <property type="entry name" value="IGPS"/>
    <property type="match status" value="1"/>
</dbReference>
<dbReference type="NCBIfam" id="NF001377">
    <property type="entry name" value="PRK00278.2-4"/>
    <property type="match status" value="1"/>
</dbReference>